<keyword evidence="8" id="KW-0808">Transferase</keyword>
<dbReference type="PROSITE" id="PS50109">
    <property type="entry name" value="HIS_KIN"/>
    <property type="match status" value="1"/>
</dbReference>
<dbReference type="SUPFAM" id="SSF52172">
    <property type="entry name" value="CheY-like"/>
    <property type="match status" value="1"/>
</dbReference>
<evidence type="ECO:0000256" key="3">
    <source>
        <dbReference type="ARBA" id="ARBA00022553"/>
    </source>
</evidence>
<protein>
    <recommendedName>
        <fullName evidence="2">histidine kinase</fullName>
        <ecNumber evidence="2">2.7.13.3</ecNumber>
    </recommendedName>
</protein>
<dbReference type="Pfam" id="PF00072">
    <property type="entry name" value="Response_reg"/>
    <property type="match status" value="1"/>
</dbReference>
<dbReference type="EC" id="2.7.13.3" evidence="2"/>
<dbReference type="PANTHER" id="PTHR45339:SF5">
    <property type="entry name" value="HISTIDINE KINASE"/>
    <property type="match status" value="1"/>
</dbReference>
<dbReference type="SUPFAM" id="SSF55785">
    <property type="entry name" value="PYP-like sensor domain (PAS domain)"/>
    <property type="match status" value="1"/>
</dbReference>
<dbReference type="SUPFAM" id="SSF55874">
    <property type="entry name" value="ATPase domain of HSP90 chaperone/DNA topoisomerase II/histidine kinase"/>
    <property type="match status" value="1"/>
</dbReference>
<sequence>MNFNEQDAATGSGGLRGFTPPGNQGASHIGAAIVESSPDCVKVMDLQGRLLRMNRSGQCLLEIEDYGSLVGAAWQSLWPAASRNRIAAALADARRGETSRFEAACPTAKGMQKWWDVTVSPIRRDGTITHVLAVSRDVTELVQMRGEIEHSRRILEVANQTKAAFAASISHEIRTPMNAMLGYTQTLHAAEADPRKRRILEKIQSAGMRLVGVVDDLLDISVADAGQLVLAERDFRLNDVLERVKKSAEDAVAHGAVRVSLEDHAQIATHLSGDPARLFQVLVNGTHSAMRLARREVSIAVRTEDRGAETVQLRFEITRDGPALSQQEIDRLLGDFADAHTASASRGGTGLGIAISTRLVRLMGGDIGFRNDDAAGSTFWFTVRLRSRPADGTAMAAFSEPPSVLAGKRVLLVDDDALNREVAQTLLEMAGVRVVTAQNGREAVETVEGGGTFDAVLMDMLMPVMNGLDATRALRGMPGASQVPVIAMTANVRDADRAAFTAAGANDFIGKPIDTGKLWSVVAHWTGQAAGTTATARAGHEDAFFQPTMPASL</sequence>
<feature type="modified residue" description="4-aspartylphosphate" evidence="4">
    <location>
        <position position="459"/>
    </location>
</feature>
<dbReference type="InterPro" id="IPR036097">
    <property type="entry name" value="HisK_dim/P_sf"/>
</dbReference>
<evidence type="ECO:0000313" key="9">
    <source>
        <dbReference type="Proteomes" id="UP000297564"/>
    </source>
</evidence>
<dbReference type="Gene3D" id="3.30.450.20">
    <property type="entry name" value="PAS domain"/>
    <property type="match status" value="1"/>
</dbReference>
<dbReference type="OrthoDB" id="5519028at2"/>
<dbReference type="InterPro" id="IPR004358">
    <property type="entry name" value="Sig_transdc_His_kin-like_C"/>
</dbReference>
<dbReference type="InterPro" id="IPR001789">
    <property type="entry name" value="Sig_transdc_resp-reg_receiver"/>
</dbReference>
<comment type="catalytic activity">
    <reaction evidence="1">
        <text>ATP + protein L-histidine = ADP + protein N-phospho-L-histidine.</text>
        <dbReference type="EC" id="2.7.13.3"/>
    </reaction>
</comment>
<feature type="domain" description="Histidine kinase" evidence="6">
    <location>
        <begin position="168"/>
        <end position="387"/>
    </location>
</feature>
<dbReference type="AlphaFoldDB" id="A0A4Z0BP37"/>
<dbReference type="PANTHER" id="PTHR45339">
    <property type="entry name" value="HYBRID SIGNAL TRANSDUCTION HISTIDINE KINASE J"/>
    <property type="match status" value="1"/>
</dbReference>
<dbReference type="Gene3D" id="1.10.287.130">
    <property type="match status" value="1"/>
</dbReference>
<dbReference type="SMART" id="SM00387">
    <property type="entry name" value="HATPase_c"/>
    <property type="match status" value="1"/>
</dbReference>
<dbReference type="PROSITE" id="PS50110">
    <property type="entry name" value="RESPONSE_REGULATORY"/>
    <property type="match status" value="1"/>
</dbReference>
<dbReference type="InterPro" id="IPR003594">
    <property type="entry name" value="HATPase_dom"/>
</dbReference>
<dbReference type="CDD" id="cd00082">
    <property type="entry name" value="HisKA"/>
    <property type="match status" value="1"/>
</dbReference>
<keyword evidence="3 4" id="KW-0597">Phosphoprotein</keyword>
<feature type="region of interest" description="Disordered" evidence="5">
    <location>
        <begin position="1"/>
        <end position="21"/>
    </location>
</feature>
<evidence type="ECO:0000256" key="1">
    <source>
        <dbReference type="ARBA" id="ARBA00000085"/>
    </source>
</evidence>
<proteinExistence type="predicted"/>
<dbReference type="NCBIfam" id="TIGR00229">
    <property type="entry name" value="sensory_box"/>
    <property type="match status" value="1"/>
</dbReference>
<accession>A0A4Z0BP37</accession>
<gene>
    <name evidence="8" type="ORF">EZ242_11815</name>
</gene>
<reference evidence="8 9" key="1">
    <citation type="submission" date="2019-03" db="EMBL/GenBank/DDBJ databases">
        <title>Ramlibacter rhizophilus CCTCC AB2015357, whole genome shotgun sequence.</title>
        <authorList>
            <person name="Zhang X."/>
            <person name="Feng G."/>
            <person name="Zhu H."/>
        </authorList>
    </citation>
    <scope>NUCLEOTIDE SEQUENCE [LARGE SCALE GENOMIC DNA]</scope>
    <source>
        <strain evidence="8 9">CCTCC AB2015357</strain>
    </source>
</reference>
<dbReference type="GO" id="GO:0000155">
    <property type="term" value="F:phosphorelay sensor kinase activity"/>
    <property type="evidence" value="ECO:0007669"/>
    <property type="project" value="InterPro"/>
</dbReference>
<dbReference type="RefSeq" id="WP_135285357.1">
    <property type="nucleotide sequence ID" value="NZ_SMLL01000004.1"/>
</dbReference>
<evidence type="ECO:0000259" key="6">
    <source>
        <dbReference type="PROSITE" id="PS50109"/>
    </source>
</evidence>
<dbReference type="InterPro" id="IPR011006">
    <property type="entry name" value="CheY-like_superfamily"/>
</dbReference>
<evidence type="ECO:0000256" key="2">
    <source>
        <dbReference type="ARBA" id="ARBA00012438"/>
    </source>
</evidence>
<evidence type="ECO:0000313" key="8">
    <source>
        <dbReference type="EMBL" id="TFY99814.1"/>
    </source>
</evidence>
<dbReference type="InterPro" id="IPR036890">
    <property type="entry name" value="HATPase_C_sf"/>
</dbReference>
<feature type="domain" description="Response regulatory" evidence="7">
    <location>
        <begin position="409"/>
        <end position="526"/>
    </location>
</feature>
<dbReference type="InterPro" id="IPR005467">
    <property type="entry name" value="His_kinase_dom"/>
</dbReference>
<dbReference type="Gene3D" id="3.40.50.2300">
    <property type="match status" value="1"/>
</dbReference>
<keyword evidence="9" id="KW-1185">Reference proteome</keyword>
<dbReference type="InterPro" id="IPR035965">
    <property type="entry name" value="PAS-like_dom_sf"/>
</dbReference>
<dbReference type="Pfam" id="PF00512">
    <property type="entry name" value="HisKA"/>
    <property type="match status" value="1"/>
</dbReference>
<organism evidence="8 9">
    <name type="scientific">Ramlibacter rhizophilus</name>
    <dbReference type="NCBI Taxonomy" id="1781167"/>
    <lineage>
        <taxon>Bacteria</taxon>
        <taxon>Pseudomonadati</taxon>
        <taxon>Pseudomonadota</taxon>
        <taxon>Betaproteobacteria</taxon>
        <taxon>Burkholderiales</taxon>
        <taxon>Comamonadaceae</taxon>
        <taxon>Ramlibacter</taxon>
    </lineage>
</organism>
<dbReference type="CDD" id="cd17546">
    <property type="entry name" value="REC_hyHK_CKI1_RcsC-like"/>
    <property type="match status" value="1"/>
</dbReference>
<keyword evidence="8" id="KW-0418">Kinase</keyword>
<evidence type="ECO:0000256" key="4">
    <source>
        <dbReference type="PROSITE-ProRule" id="PRU00169"/>
    </source>
</evidence>
<dbReference type="Pfam" id="PF08448">
    <property type="entry name" value="PAS_4"/>
    <property type="match status" value="1"/>
</dbReference>
<dbReference type="Proteomes" id="UP000297564">
    <property type="component" value="Unassembled WGS sequence"/>
</dbReference>
<dbReference type="PRINTS" id="PR00344">
    <property type="entry name" value="BCTRLSENSOR"/>
</dbReference>
<dbReference type="Gene3D" id="3.30.565.10">
    <property type="entry name" value="Histidine kinase-like ATPase, C-terminal domain"/>
    <property type="match status" value="1"/>
</dbReference>
<dbReference type="InterPro" id="IPR000014">
    <property type="entry name" value="PAS"/>
</dbReference>
<dbReference type="SMART" id="SM00448">
    <property type="entry name" value="REC"/>
    <property type="match status" value="1"/>
</dbReference>
<dbReference type="SMART" id="SM00388">
    <property type="entry name" value="HisKA"/>
    <property type="match status" value="1"/>
</dbReference>
<dbReference type="SUPFAM" id="SSF47384">
    <property type="entry name" value="Homodimeric domain of signal transducing histidine kinase"/>
    <property type="match status" value="1"/>
</dbReference>
<dbReference type="InterPro" id="IPR013656">
    <property type="entry name" value="PAS_4"/>
</dbReference>
<dbReference type="EMBL" id="SMLL01000004">
    <property type="protein sequence ID" value="TFY99814.1"/>
    <property type="molecule type" value="Genomic_DNA"/>
</dbReference>
<dbReference type="InterPro" id="IPR003661">
    <property type="entry name" value="HisK_dim/P_dom"/>
</dbReference>
<evidence type="ECO:0000256" key="5">
    <source>
        <dbReference type="SAM" id="MobiDB-lite"/>
    </source>
</evidence>
<comment type="caution">
    <text evidence="8">The sequence shown here is derived from an EMBL/GenBank/DDBJ whole genome shotgun (WGS) entry which is preliminary data.</text>
</comment>
<name>A0A4Z0BP37_9BURK</name>
<dbReference type="Pfam" id="PF02518">
    <property type="entry name" value="HATPase_c"/>
    <property type="match status" value="1"/>
</dbReference>
<evidence type="ECO:0000259" key="7">
    <source>
        <dbReference type="PROSITE" id="PS50110"/>
    </source>
</evidence>